<accession>A0A433SF66</accession>
<dbReference type="AlphaFoldDB" id="A0A433SF66"/>
<gene>
    <name evidence="1" type="ORF">CUZ56_01320</name>
</gene>
<keyword evidence="2" id="KW-1185">Reference proteome</keyword>
<evidence type="ECO:0000313" key="1">
    <source>
        <dbReference type="EMBL" id="RUS67375.1"/>
    </source>
</evidence>
<sequence>MQSCGAKHNCLLFQYVRYYFRFGSGAETRCDEMIVSMVKMEISRRKTIASLLMSSFLMSECDTIVKFKGAYIEAE</sequence>
<evidence type="ECO:0000313" key="2">
    <source>
        <dbReference type="Proteomes" id="UP000286947"/>
    </source>
</evidence>
<organism evidence="1 2">
    <name type="scientific">Saezia sanguinis</name>
    <dbReference type="NCBI Taxonomy" id="1965230"/>
    <lineage>
        <taxon>Bacteria</taxon>
        <taxon>Pseudomonadati</taxon>
        <taxon>Pseudomonadota</taxon>
        <taxon>Betaproteobacteria</taxon>
        <taxon>Burkholderiales</taxon>
        <taxon>Saeziaceae</taxon>
        <taxon>Saezia</taxon>
    </lineage>
</organism>
<protein>
    <submittedName>
        <fullName evidence="1">Uncharacterized protein</fullName>
    </submittedName>
</protein>
<comment type="caution">
    <text evidence="1">The sequence shown here is derived from an EMBL/GenBank/DDBJ whole genome shotgun (WGS) entry which is preliminary data.</text>
</comment>
<reference evidence="1 2" key="1">
    <citation type="submission" date="2018-01" db="EMBL/GenBank/DDBJ databases">
        <title>Saezia sanguinis gen. nov., sp. nov., in the order Burkholderiales isolated from human blood.</title>
        <authorList>
            <person name="Medina-Pascual M.J."/>
            <person name="Valdezate S."/>
            <person name="Monzon S."/>
            <person name="Cuesta I."/>
            <person name="Carrasco G."/>
            <person name="Villalon P."/>
            <person name="Saez-Nieto J.A."/>
        </authorList>
    </citation>
    <scope>NUCLEOTIDE SEQUENCE [LARGE SCALE GENOMIC DNA]</scope>
    <source>
        <strain evidence="1 2">CNM695-12</strain>
    </source>
</reference>
<dbReference type="Proteomes" id="UP000286947">
    <property type="component" value="Unassembled WGS sequence"/>
</dbReference>
<dbReference type="EMBL" id="PQSP01000002">
    <property type="protein sequence ID" value="RUS67375.1"/>
    <property type="molecule type" value="Genomic_DNA"/>
</dbReference>
<proteinExistence type="predicted"/>
<name>A0A433SF66_9BURK</name>